<dbReference type="EMBL" id="BSNS01000005">
    <property type="protein sequence ID" value="GLQ53714.1"/>
    <property type="molecule type" value="Genomic_DNA"/>
</dbReference>
<evidence type="ECO:0000313" key="2">
    <source>
        <dbReference type="EMBL" id="GLQ53714.1"/>
    </source>
</evidence>
<dbReference type="RefSeq" id="WP_284339161.1">
    <property type="nucleotide sequence ID" value="NZ_BSNS01000005.1"/>
</dbReference>
<gene>
    <name evidence="2" type="primary">nsdHL</name>
    <name evidence="2" type="ORF">GCM10010862_09730</name>
</gene>
<dbReference type="Gene3D" id="3.40.50.720">
    <property type="entry name" value="NAD(P)-binding Rossmann-like Domain"/>
    <property type="match status" value="1"/>
</dbReference>
<dbReference type="InterPro" id="IPR036291">
    <property type="entry name" value="NAD(P)-bd_dom_sf"/>
</dbReference>
<proteinExistence type="predicted"/>
<protein>
    <submittedName>
        <fullName evidence="2">Epimerase</fullName>
    </submittedName>
</protein>
<evidence type="ECO:0000259" key="1">
    <source>
        <dbReference type="Pfam" id="PF01073"/>
    </source>
</evidence>
<name>A0ABQ5W1M6_9HYPH</name>
<comment type="caution">
    <text evidence="2">The sequence shown here is derived from an EMBL/GenBank/DDBJ whole genome shotgun (WGS) entry which is preliminary data.</text>
</comment>
<organism evidence="2 3">
    <name type="scientific">Devosia nitrariae</name>
    <dbReference type="NCBI Taxonomy" id="2071872"/>
    <lineage>
        <taxon>Bacteria</taxon>
        <taxon>Pseudomonadati</taxon>
        <taxon>Pseudomonadota</taxon>
        <taxon>Alphaproteobacteria</taxon>
        <taxon>Hyphomicrobiales</taxon>
        <taxon>Devosiaceae</taxon>
        <taxon>Devosia</taxon>
    </lineage>
</organism>
<dbReference type="Proteomes" id="UP001156691">
    <property type="component" value="Unassembled WGS sequence"/>
</dbReference>
<accession>A0ABQ5W1M6</accession>
<keyword evidence="3" id="KW-1185">Reference proteome</keyword>
<dbReference type="InterPro" id="IPR002225">
    <property type="entry name" value="3Beta_OHSteriod_DH/Estase"/>
</dbReference>
<evidence type="ECO:0000313" key="3">
    <source>
        <dbReference type="Proteomes" id="UP001156691"/>
    </source>
</evidence>
<feature type="domain" description="3-beta hydroxysteroid dehydrogenase/isomerase" evidence="1">
    <location>
        <begin position="26"/>
        <end position="272"/>
    </location>
</feature>
<dbReference type="Pfam" id="PF01073">
    <property type="entry name" value="3Beta_HSD"/>
    <property type="match status" value="1"/>
</dbReference>
<dbReference type="PANTHER" id="PTHR48079">
    <property type="entry name" value="PROTEIN YEEZ"/>
    <property type="match status" value="1"/>
</dbReference>
<sequence length="351" mass="37069">MIDIREAGAAPVTGARAQFVPKRIFLTGAGGYVGRNLITHLTATGSEVVGLVRSHTSAELVRSLGAVPFRGDLLASQVIDGMEGCDVLVHAAADTDHGPPSPEQRRTNEEGTRNVLAAARAAGVTRAIHISSESVLADGRAVVNADESRPLPRRPAGGYSRSKAVAEAIALSYNGAGLEVIVVRPRFVWGRDDTTALPQLVAAARSGRMAWISGGTYLTSTTHITNLCRGIELVLAQGRAGEVYFITDGEPIEFRRFVSGLLETQGVPAPQKSVPRALMRALAITGDLLGTLSRGRIAGPLTLQVFATSAVEVTLDIGKARTELGYQPVVSREQGLAELRAGRWGSRTPDP</sequence>
<dbReference type="InterPro" id="IPR051783">
    <property type="entry name" value="NAD(P)-dependent_oxidoreduct"/>
</dbReference>
<dbReference type="SUPFAM" id="SSF51735">
    <property type="entry name" value="NAD(P)-binding Rossmann-fold domains"/>
    <property type="match status" value="1"/>
</dbReference>
<dbReference type="PANTHER" id="PTHR48079:SF6">
    <property type="entry name" value="NAD(P)-BINDING DOMAIN-CONTAINING PROTEIN-RELATED"/>
    <property type="match status" value="1"/>
</dbReference>
<reference evidence="3" key="1">
    <citation type="journal article" date="2019" name="Int. J. Syst. Evol. Microbiol.">
        <title>The Global Catalogue of Microorganisms (GCM) 10K type strain sequencing project: providing services to taxonomists for standard genome sequencing and annotation.</title>
        <authorList>
            <consortium name="The Broad Institute Genomics Platform"/>
            <consortium name="The Broad Institute Genome Sequencing Center for Infectious Disease"/>
            <person name="Wu L."/>
            <person name="Ma J."/>
        </authorList>
    </citation>
    <scope>NUCLEOTIDE SEQUENCE [LARGE SCALE GENOMIC DNA]</scope>
    <source>
        <strain evidence="3">NBRC 112416</strain>
    </source>
</reference>